<feature type="transmembrane region" description="Helical" evidence="9">
    <location>
        <begin position="125"/>
        <end position="150"/>
    </location>
</feature>
<evidence type="ECO:0000256" key="8">
    <source>
        <dbReference type="ARBA" id="ARBA00038435"/>
    </source>
</evidence>
<evidence type="ECO:0000256" key="4">
    <source>
        <dbReference type="ARBA" id="ARBA00022475"/>
    </source>
</evidence>
<keyword evidence="12" id="KW-1185">Reference proteome</keyword>
<sequence length="433" mass="47469">MELIIIGLFGLSLLFCLLANLSILYALLIGYVLFFCYGLITKHGVKELLRLSVQGIYQIKVILIVLVLIGMITATWRASGTIAYITYTSSHLIIPSIFIFIVFLLNCVISILTGTSVGTAATMGIICMSLGNIMGINGVLVGGAILSGIYVGDRCSPVSTSALLISTLTKNNIYQNIRHMVRTSVVPFIVTCAIYLVVGFITSAKPKTLEIFDIIPHYFQLHWILLLPPALIIFLALFRLKVLWLMSISVAVSCVLCVFIQHITINNLLYIMLWGYHIDNTELAGIFNGGGILSMVKVIAIICISASYSGIFSGTGILERLKKSIAVSSNYFSVYGSILLVSFCTSIIACNQTLSIILTYMLCKDLTTDEQELAIDLEDTAVVVSPLIPWSISCAIPLVTVGAPMMSIAFACYLFLIPLWRLAFLRRYPKQVP</sequence>
<feature type="transmembrane region" description="Helical" evidence="9">
    <location>
        <begin position="332"/>
        <end position="362"/>
    </location>
</feature>
<dbReference type="GO" id="GO:0005886">
    <property type="term" value="C:plasma membrane"/>
    <property type="evidence" value="ECO:0007669"/>
    <property type="project" value="UniProtKB-SubCell"/>
</dbReference>
<evidence type="ECO:0000256" key="9">
    <source>
        <dbReference type="SAM" id="Phobius"/>
    </source>
</evidence>
<evidence type="ECO:0000313" key="12">
    <source>
        <dbReference type="Proteomes" id="UP000273143"/>
    </source>
</evidence>
<evidence type="ECO:0000256" key="1">
    <source>
        <dbReference type="ARBA" id="ARBA00004651"/>
    </source>
</evidence>
<dbReference type="AlphaFoldDB" id="A0A3Q9JHM3"/>
<dbReference type="EMBL" id="CP029822">
    <property type="protein sequence ID" value="AZS49710.1"/>
    <property type="molecule type" value="Genomic_DNA"/>
</dbReference>
<dbReference type="InterPro" id="IPR052180">
    <property type="entry name" value="NhaC_Na-H+_Antiporter"/>
</dbReference>
<dbReference type="Pfam" id="PF03553">
    <property type="entry name" value="Na_H_antiporter"/>
    <property type="match status" value="1"/>
</dbReference>
<evidence type="ECO:0000259" key="10">
    <source>
        <dbReference type="Pfam" id="PF03553"/>
    </source>
</evidence>
<accession>A0A3Q9JHM3</accession>
<keyword evidence="7 9" id="KW-0472">Membrane</keyword>
<dbReference type="GO" id="GO:0015297">
    <property type="term" value="F:antiporter activity"/>
    <property type="evidence" value="ECO:0007669"/>
    <property type="project" value="UniProtKB-KW"/>
</dbReference>
<keyword evidence="3" id="KW-0050">Antiport</keyword>
<feature type="transmembrane region" description="Helical" evidence="9">
    <location>
        <begin position="93"/>
        <end position="113"/>
    </location>
</feature>
<evidence type="ECO:0000256" key="2">
    <source>
        <dbReference type="ARBA" id="ARBA00022448"/>
    </source>
</evidence>
<keyword evidence="4" id="KW-1003">Cell membrane</keyword>
<feature type="transmembrane region" description="Helical" evidence="9">
    <location>
        <begin position="185"/>
        <end position="201"/>
    </location>
</feature>
<feature type="transmembrane region" description="Helical" evidence="9">
    <location>
        <begin position="221"/>
        <end position="238"/>
    </location>
</feature>
<keyword evidence="5 9" id="KW-0812">Transmembrane</keyword>
<evidence type="ECO:0000256" key="5">
    <source>
        <dbReference type="ARBA" id="ARBA00022692"/>
    </source>
</evidence>
<gene>
    <name evidence="11" type="ORF">DM558_02465</name>
</gene>
<keyword evidence="2" id="KW-0813">Transport</keyword>
<feature type="transmembrane region" description="Helical" evidence="9">
    <location>
        <begin position="12"/>
        <end position="40"/>
    </location>
</feature>
<feature type="domain" description="Na+/H+ antiporter NhaC-like C-terminal" evidence="10">
    <location>
        <begin position="148"/>
        <end position="418"/>
    </location>
</feature>
<feature type="transmembrane region" description="Helical" evidence="9">
    <location>
        <begin position="61"/>
        <end position="87"/>
    </location>
</feature>
<name>A0A3Q9JHM3_9GAMM</name>
<evidence type="ECO:0000256" key="7">
    <source>
        <dbReference type="ARBA" id="ARBA00023136"/>
    </source>
</evidence>
<dbReference type="PANTHER" id="PTHR33451">
    <property type="entry name" value="MALATE-2H(+)/NA(+)-LACTATE ANTIPORTER"/>
    <property type="match status" value="1"/>
</dbReference>
<evidence type="ECO:0000256" key="6">
    <source>
        <dbReference type="ARBA" id="ARBA00022989"/>
    </source>
</evidence>
<evidence type="ECO:0000313" key="11">
    <source>
        <dbReference type="EMBL" id="AZS49710.1"/>
    </source>
</evidence>
<dbReference type="RefSeq" id="WP_127161891.1">
    <property type="nucleotide sequence ID" value="NZ_CP029822.1"/>
</dbReference>
<comment type="subcellular location">
    <subcellularLocation>
        <location evidence="1">Cell membrane</location>
        <topology evidence="1">Multi-pass membrane protein</topology>
    </subcellularLocation>
</comment>
<evidence type="ECO:0000256" key="3">
    <source>
        <dbReference type="ARBA" id="ARBA00022449"/>
    </source>
</evidence>
<proteinExistence type="inferred from homology"/>
<feature type="transmembrane region" description="Helical" evidence="9">
    <location>
        <begin position="387"/>
        <end position="420"/>
    </location>
</feature>
<feature type="transmembrane region" description="Helical" evidence="9">
    <location>
        <begin position="285"/>
        <end position="311"/>
    </location>
</feature>
<reference evidence="12" key="1">
    <citation type="submission" date="2018-06" db="EMBL/GenBank/DDBJ databases">
        <title>Complete genome of Pseudomonas insecticola strain QZS01.</title>
        <authorList>
            <person name="Wang J."/>
            <person name="Su Q."/>
        </authorList>
    </citation>
    <scope>NUCLEOTIDE SEQUENCE [LARGE SCALE GENOMIC DNA]</scope>
    <source>
        <strain evidence="12">QZS01</strain>
    </source>
</reference>
<dbReference type="Proteomes" id="UP000273143">
    <property type="component" value="Chromosome"/>
</dbReference>
<dbReference type="KEGG" id="emo:DM558_02465"/>
<keyword evidence="6 9" id="KW-1133">Transmembrane helix</keyword>
<feature type="transmembrane region" description="Helical" evidence="9">
    <location>
        <begin position="243"/>
        <end position="265"/>
    </location>
</feature>
<dbReference type="PANTHER" id="PTHR33451:SF3">
    <property type="entry name" value="MALATE-2H(+)_NA(+)-LACTATE ANTIPORTER"/>
    <property type="match status" value="1"/>
</dbReference>
<dbReference type="InterPro" id="IPR018461">
    <property type="entry name" value="Na/H_Antiport_NhaC-like_C"/>
</dbReference>
<organism evidence="11 12">
    <name type="scientific">Entomomonas moraniae</name>
    <dbReference type="NCBI Taxonomy" id="2213226"/>
    <lineage>
        <taxon>Bacteria</taxon>
        <taxon>Pseudomonadati</taxon>
        <taxon>Pseudomonadota</taxon>
        <taxon>Gammaproteobacteria</taxon>
        <taxon>Pseudomonadales</taxon>
        <taxon>Pseudomonadaceae</taxon>
        <taxon>Entomomonas</taxon>
    </lineage>
</organism>
<protein>
    <recommendedName>
        <fullName evidence="10">Na+/H+ antiporter NhaC-like C-terminal domain-containing protein</fullName>
    </recommendedName>
</protein>
<comment type="similarity">
    <text evidence="8">Belongs to the NhaC Na(+)/H(+) (TC 2.A.35) antiporter family.</text>
</comment>